<dbReference type="EMBL" id="BAABAF010000001">
    <property type="protein sequence ID" value="GAA3754374.1"/>
    <property type="molecule type" value="Genomic_DNA"/>
</dbReference>
<dbReference type="SUPFAM" id="SSF52467">
    <property type="entry name" value="DHS-like NAD/FAD-binding domain"/>
    <property type="match status" value="1"/>
</dbReference>
<dbReference type="InterPro" id="IPR029035">
    <property type="entry name" value="DHS-like_NAD/FAD-binding_dom"/>
</dbReference>
<accession>A0ABP7G8T6</accession>
<evidence type="ECO:0000313" key="1">
    <source>
        <dbReference type="EMBL" id="GAA3754374.1"/>
    </source>
</evidence>
<evidence type="ECO:0008006" key="3">
    <source>
        <dbReference type="Google" id="ProtNLM"/>
    </source>
</evidence>
<proteinExistence type="predicted"/>
<name>A0ABP7G8T6_9MICO</name>
<reference evidence="2" key="1">
    <citation type="journal article" date="2019" name="Int. J. Syst. Evol. Microbiol.">
        <title>The Global Catalogue of Microorganisms (GCM) 10K type strain sequencing project: providing services to taxonomists for standard genome sequencing and annotation.</title>
        <authorList>
            <consortium name="The Broad Institute Genomics Platform"/>
            <consortium name="The Broad Institute Genome Sequencing Center for Infectious Disease"/>
            <person name="Wu L."/>
            <person name="Ma J."/>
        </authorList>
    </citation>
    <scope>NUCLEOTIDE SEQUENCE [LARGE SCALE GENOMIC DNA]</scope>
    <source>
        <strain evidence="2">JCM 16950</strain>
    </source>
</reference>
<protein>
    <recommendedName>
        <fullName evidence="3">SIR2-like domain-containing protein</fullName>
    </recommendedName>
</protein>
<sequence length="218" mass="23265">MSAPDLDRNVMRSFEALTGDTHLTVVLGAGASAPSGLPTWDEFAIRLAVRSGLVASGDAARMLLEKQDPTIVLEAAHARSGASWAAFLNEALYGLPPRDAEPSPLHLAAAGHYSAMPNSTTLATLNFDDLLETAALSNGAPLVVMDTEGPACPLFITFMERCTTATNIPLSSVTTTSRNSSPTLMRGSEISCRRHSRVARYSLRVRHIVIQIYVIGCI</sequence>
<comment type="caution">
    <text evidence="1">The sequence shown here is derived from an EMBL/GenBank/DDBJ whole genome shotgun (WGS) entry which is preliminary data.</text>
</comment>
<dbReference type="Proteomes" id="UP001500540">
    <property type="component" value="Unassembled WGS sequence"/>
</dbReference>
<evidence type="ECO:0000313" key="2">
    <source>
        <dbReference type="Proteomes" id="UP001500540"/>
    </source>
</evidence>
<keyword evidence="2" id="KW-1185">Reference proteome</keyword>
<organism evidence="1 2">
    <name type="scientific">Microbacterium kribbense</name>
    <dbReference type="NCBI Taxonomy" id="433645"/>
    <lineage>
        <taxon>Bacteria</taxon>
        <taxon>Bacillati</taxon>
        <taxon>Actinomycetota</taxon>
        <taxon>Actinomycetes</taxon>
        <taxon>Micrococcales</taxon>
        <taxon>Microbacteriaceae</taxon>
        <taxon>Microbacterium</taxon>
    </lineage>
</organism>
<dbReference type="Gene3D" id="3.40.50.1220">
    <property type="entry name" value="TPP-binding domain"/>
    <property type="match status" value="1"/>
</dbReference>
<gene>
    <name evidence="1" type="ORF">GCM10022240_04180</name>
</gene>